<comment type="caution">
    <text evidence="1">The sequence shown here is derived from an EMBL/GenBank/DDBJ whole genome shotgun (WGS) entry which is preliminary data.</text>
</comment>
<reference evidence="1 2" key="1">
    <citation type="submission" date="2015-10" db="EMBL/GenBank/DDBJ databases">
        <title>Transcriptomic analysis of a linuron degrading triple-species bacterial consortium.</title>
        <authorList>
            <person name="Albers P."/>
        </authorList>
    </citation>
    <scope>NUCLEOTIDE SEQUENCE [LARGE SCALE GENOMIC DNA]</scope>
    <source>
        <strain evidence="1 2">WDL6</strain>
    </source>
</reference>
<dbReference type="Proteomes" id="UP000059074">
    <property type="component" value="Unassembled WGS sequence"/>
</dbReference>
<organism evidence="1 2">
    <name type="scientific">Hyphomicrobium sulfonivorans</name>
    <dbReference type="NCBI Taxonomy" id="121290"/>
    <lineage>
        <taxon>Bacteria</taxon>
        <taxon>Pseudomonadati</taxon>
        <taxon>Pseudomonadota</taxon>
        <taxon>Alphaproteobacteria</taxon>
        <taxon>Hyphomicrobiales</taxon>
        <taxon>Hyphomicrobiaceae</taxon>
        <taxon>Hyphomicrobium</taxon>
    </lineage>
</organism>
<dbReference type="EMBL" id="LMTR01000015">
    <property type="protein sequence ID" value="KWT72057.1"/>
    <property type="molecule type" value="Genomic_DNA"/>
</dbReference>
<evidence type="ECO:0000313" key="1">
    <source>
        <dbReference type="EMBL" id="KWT72057.1"/>
    </source>
</evidence>
<protein>
    <submittedName>
        <fullName evidence="1">Uncharacterized protein</fullName>
    </submittedName>
</protein>
<evidence type="ECO:0000313" key="2">
    <source>
        <dbReference type="Proteomes" id="UP000059074"/>
    </source>
</evidence>
<dbReference type="PATRIC" id="fig|121290.4.peg.2993"/>
<dbReference type="AlphaFoldDB" id="A0A120CY72"/>
<keyword evidence="2" id="KW-1185">Reference proteome</keyword>
<accession>A0A120CY72</accession>
<name>A0A120CY72_HYPSL</name>
<proteinExistence type="predicted"/>
<gene>
    <name evidence="1" type="ORF">APY04_0340</name>
</gene>
<sequence>MLAAILGREARVVAPRRCCCVGDAREVGGRGFYCDYFQQRL</sequence>